<proteinExistence type="predicted"/>
<name>A0ABT4B4P8_9ACTN</name>
<gene>
    <name evidence="1" type="ORF">OWR29_22915</name>
</gene>
<comment type="caution">
    <text evidence="1">The sequence shown here is derived from an EMBL/GenBank/DDBJ whole genome shotgun (WGS) entry which is preliminary data.</text>
</comment>
<protein>
    <submittedName>
        <fullName evidence="1">Uncharacterized protein</fullName>
    </submittedName>
</protein>
<dbReference type="EMBL" id="JAPNTZ010000008">
    <property type="protein sequence ID" value="MCY1140860.1"/>
    <property type="molecule type" value="Genomic_DNA"/>
</dbReference>
<accession>A0ABT4B4P8</accession>
<dbReference type="Proteomes" id="UP001151002">
    <property type="component" value="Unassembled WGS sequence"/>
</dbReference>
<evidence type="ECO:0000313" key="1">
    <source>
        <dbReference type="EMBL" id="MCY1140860.1"/>
    </source>
</evidence>
<evidence type="ECO:0000313" key="2">
    <source>
        <dbReference type="Proteomes" id="UP001151002"/>
    </source>
</evidence>
<organism evidence="1 2">
    <name type="scientific">Paractinoplanes pyxinae</name>
    <dbReference type="NCBI Taxonomy" id="2997416"/>
    <lineage>
        <taxon>Bacteria</taxon>
        <taxon>Bacillati</taxon>
        <taxon>Actinomycetota</taxon>
        <taxon>Actinomycetes</taxon>
        <taxon>Micromonosporales</taxon>
        <taxon>Micromonosporaceae</taxon>
        <taxon>Paractinoplanes</taxon>
    </lineage>
</organism>
<sequence length="117" mass="12682">MEWDAEVEVVADLEPGQIGGILADAEDVVAQYEPAGRVLRLRHRLRASHYGAALVEAGSWLTGEALPAVRREARAGPVLRLTVAARVEGGQLTTRRDGPDSTARISYGVRITPPSRW</sequence>
<dbReference type="RefSeq" id="WP_267565198.1">
    <property type="nucleotide sequence ID" value="NZ_JAPNTZ010000008.1"/>
</dbReference>
<keyword evidence="2" id="KW-1185">Reference proteome</keyword>
<reference evidence="1" key="1">
    <citation type="submission" date="2022-11" db="EMBL/GenBank/DDBJ databases">
        <authorList>
            <person name="Somphong A."/>
            <person name="Phongsopitanun W."/>
        </authorList>
    </citation>
    <scope>NUCLEOTIDE SEQUENCE</scope>
    <source>
        <strain evidence="1">Pm04-4</strain>
    </source>
</reference>